<name>A0A2H0LR30_9BACT</name>
<evidence type="ECO:0000313" key="1">
    <source>
        <dbReference type="EMBL" id="PIQ86903.1"/>
    </source>
</evidence>
<protein>
    <submittedName>
        <fullName evidence="1">Uncharacterized protein</fullName>
    </submittedName>
</protein>
<organism evidence="1 2">
    <name type="scientific">Candidatus Abzuiibacterium crystallinum</name>
    <dbReference type="NCBI Taxonomy" id="1974748"/>
    <lineage>
        <taxon>Bacteria</taxon>
        <taxon>Pseudomonadati</taxon>
        <taxon>Candidatus Omnitrophota</taxon>
        <taxon>Candidatus Abzuiibacterium</taxon>
    </lineage>
</organism>
<evidence type="ECO:0000313" key="2">
    <source>
        <dbReference type="Proteomes" id="UP000230859"/>
    </source>
</evidence>
<comment type="caution">
    <text evidence="1">The sequence shown here is derived from an EMBL/GenBank/DDBJ whole genome shotgun (WGS) entry which is preliminary data.</text>
</comment>
<dbReference type="Proteomes" id="UP000230859">
    <property type="component" value="Unassembled WGS sequence"/>
</dbReference>
<gene>
    <name evidence="1" type="ORF">COV74_02930</name>
</gene>
<sequence length="61" mass="6787">MECKKSRCEPKAKQSQIIDCFVPPYGGTVYGFLLSAGATAPAFVRVSHRPCNDNEMNKCQY</sequence>
<accession>A0A2H0LR30</accession>
<proteinExistence type="predicted"/>
<reference evidence="1 2" key="1">
    <citation type="submission" date="2017-09" db="EMBL/GenBank/DDBJ databases">
        <title>Depth-based differentiation of microbial function through sediment-hosted aquifers and enrichment of novel symbionts in the deep terrestrial subsurface.</title>
        <authorList>
            <person name="Probst A.J."/>
            <person name="Ladd B."/>
            <person name="Jarett J.K."/>
            <person name="Geller-Mcgrath D.E."/>
            <person name="Sieber C.M."/>
            <person name="Emerson J.B."/>
            <person name="Anantharaman K."/>
            <person name="Thomas B.C."/>
            <person name="Malmstrom R."/>
            <person name="Stieglmeier M."/>
            <person name="Klingl A."/>
            <person name="Woyke T."/>
            <person name="Ryan C.M."/>
            <person name="Banfield J.F."/>
        </authorList>
    </citation>
    <scope>NUCLEOTIDE SEQUENCE [LARGE SCALE GENOMIC DNA]</scope>
    <source>
        <strain evidence="1">CG11_big_fil_rev_8_21_14_0_20_45_26</strain>
    </source>
</reference>
<dbReference type="AlphaFoldDB" id="A0A2H0LR30"/>
<dbReference type="EMBL" id="PCVY01000026">
    <property type="protein sequence ID" value="PIQ86903.1"/>
    <property type="molecule type" value="Genomic_DNA"/>
</dbReference>